<reference evidence="2" key="1">
    <citation type="submission" date="2014-03" db="EMBL/GenBank/DDBJ databases">
        <title>The sialotranscriptome of Amblyomma triste, Amblyomma parvum and Amblyomma cajennense ticks, uncovered by 454-based RNA-seq.</title>
        <authorList>
            <person name="Garcia G.R."/>
            <person name="Gardinassi L.G."/>
            <person name="Ribeiro J.M."/>
            <person name="Anatriello E."/>
            <person name="Ferreira B.R."/>
            <person name="Moreira H.N."/>
            <person name="Mafra C."/>
            <person name="Olegario M.M."/>
            <person name="Szabo P.J."/>
            <person name="Miranda-Santos I.K."/>
            <person name="Maruyama S.R."/>
        </authorList>
    </citation>
    <scope>NUCLEOTIDE SEQUENCE</scope>
    <source>
        <strain evidence="2">Mato Grasso do Sul</strain>
        <tissue evidence="2">Salivary glands</tissue>
    </source>
</reference>
<name>A0A023G7Z1_AMBTT</name>
<protein>
    <submittedName>
        <fullName evidence="2">Putative secreted protein</fullName>
    </submittedName>
</protein>
<dbReference type="EMBL" id="GBBM01005092">
    <property type="protein sequence ID" value="JAC30326.1"/>
    <property type="molecule type" value="mRNA"/>
</dbReference>
<evidence type="ECO:0000313" key="2">
    <source>
        <dbReference type="EMBL" id="JAC30326.1"/>
    </source>
</evidence>
<dbReference type="AlphaFoldDB" id="A0A023G7Z1"/>
<organism evidence="2">
    <name type="scientific">Amblyomma triste</name>
    <name type="common">Neotropical tick</name>
    <dbReference type="NCBI Taxonomy" id="251400"/>
    <lineage>
        <taxon>Eukaryota</taxon>
        <taxon>Metazoa</taxon>
        <taxon>Ecdysozoa</taxon>
        <taxon>Arthropoda</taxon>
        <taxon>Chelicerata</taxon>
        <taxon>Arachnida</taxon>
        <taxon>Acari</taxon>
        <taxon>Parasitiformes</taxon>
        <taxon>Ixodida</taxon>
        <taxon>Ixodoidea</taxon>
        <taxon>Ixodidae</taxon>
        <taxon>Amblyomminae</taxon>
        <taxon>Amblyomma</taxon>
    </lineage>
</organism>
<sequence>MQNNLLYALGLLLCFQSLILSVNGCLTNPPQKKASSPQCVGQFCGFWGYCWKGCSCYGQNPWCSGYCIG</sequence>
<feature type="signal peptide" evidence="1">
    <location>
        <begin position="1"/>
        <end position="21"/>
    </location>
</feature>
<accession>A0A023G7Z1</accession>
<evidence type="ECO:0000256" key="1">
    <source>
        <dbReference type="SAM" id="SignalP"/>
    </source>
</evidence>
<proteinExistence type="evidence at transcript level"/>
<feature type="chain" id="PRO_5005404201" evidence="1">
    <location>
        <begin position="22"/>
        <end position="69"/>
    </location>
</feature>
<keyword evidence="1" id="KW-0732">Signal</keyword>